<dbReference type="InterPro" id="IPR017441">
    <property type="entry name" value="Protein_kinase_ATP_BS"/>
</dbReference>
<evidence type="ECO:0000313" key="10">
    <source>
        <dbReference type="Proteomes" id="UP000298493"/>
    </source>
</evidence>
<feature type="region of interest" description="Disordered" evidence="7">
    <location>
        <begin position="45"/>
        <end position="250"/>
    </location>
</feature>
<dbReference type="GO" id="GO:0007094">
    <property type="term" value="P:mitotic spindle assembly checkpoint signaling"/>
    <property type="evidence" value="ECO:0007669"/>
    <property type="project" value="TreeGrafter"/>
</dbReference>
<keyword evidence="1" id="KW-0723">Serine/threonine-protein kinase</keyword>
<dbReference type="GO" id="GO:0004674">
    <property type="term" value="F:protein serine/threonine kinase activity"/>
    <property type="evidence" value="ECO:0007669"/>
    <property type="project" value="UniProtKB-KW"/>
</dbReference>
<dbReference type="AlphaFoldDB" id="A0A4Z1NNW2"/>
<dbReference type="Proteomes" id="UP000298493">
    <property type="component" value="Unassembled WGS sequence"/>
</dbReference>
<gene>
    <name evidence="9" type="ORF">E6O75_ATG11506</name>
</gene>
<dbReference type="FunFam" id="3.30.200.20:FF:000131">
    <property type="entry name" value="Dual specificity protein kinase TTK"/>
    <property type="match status" value="1"/>
</dbReference>
<reference evidence="9 10" key="1">
    <citation type="submission" date="2019-04" db="EMBL/GenBank/DDBJ databases">
        <title>High contiguity whole genome sequence and gene annotation resource for two Venturia nashicola isolates.</title>
        <authorList>
            <person name="Prokchorchik M."/>
            <person name="Won K."/>
            <person name="Lee Y."/>
            <person name="Choi E.D."/>
            <person name="Segonzac C."/>
            <person name="Sohn K.H."/>
        </authorList>
    </citation>
    <scope>NUCLEOTIDE SEQUENCE [LARGE SCALE GENOMIC DNA]</scope>
    <source>
        <strain evidence="9 10">PRI2</strain>
    </source>
</reference>
<dbReference type="GO" id="GO:0005634">
    <property type="term" value="C:nucleus"/>
    <property type="evidence" value="ECO:0007669"/>
    <property type="project" value="TreeGrafter"/>
</dbReference>
<feature type="compositionally biased region" description="Polar residues" evidence="7">
    <location>
        <begin position="155"/>
        <end position="169"/>
    </location>
</feature>
<name>A0A4Z1NNW2_9PEZI</name>
<dbReference type="GO" id="GO:0000776">
    <property type="term" value="C:kinetochore"/>
    <property type="evidence" value="ECO:0007669"/>
    <property type="project" value="TreeGrafter"/>
</dbReference>
<dbReference type="GO" id="GO:0098813">
    <property type="term" value="P:nuclear chromosome segregation"/>
    <property type="evidence" value="ECO:0007669"/>
    <property type="project" value="UniProtKB-ARBA"/>
</dbReference>
<dbReference type="FunFam" id="1.10.510.10:FF:000377">
    <property type="entry name" value="Checkpoint protein kinase"/>
    <property type="match status" value="1"/>
</dbReference>
<keyword evidence="3 6" id="KW-0547">Nucleotide-binding</keyword>
<dbReference type="InterPro" id="IPR027084">
    <property type="entry name" value="Mps1_cat"/>
</dbReference>
<dbReference type="CDD" id="cd14131">
    <property type="entry name" value="PKc_Mps1"/>
    <property type="match status" value="1"/>
</dbReference>
<evidence type="ECO:0000256" key="5">
    <source>
        <dbReference type="ARBA" id="ARBA00022840"/>
    </source>
</evidence>
<feature type="region of interest" description="Disordered" evidence="7">
    <location>
        <begin position="440"/>
        <end position="470"/>
    </location>
</feature>
<dbReference type="PANTHER" id="PTHR22974:SF21">
    <property type="entry name" value="DUAL SPECIFICITY PROTEIN KINASE TTK"/>
    <property type="match status" value="1"/>
</dbReference>
<keyword evidence="5 6" id="KW-0067">ATP-binding</keyword>
<feature type="compositionally biased region" description="Polar residues" evidence="7">
    <location>
        <begin position="97"/>
        <end position="115"/>
    </location>
</feature>
<dbReference type="Gene3D" id="3.30.200.20">
    <property type="entry name" value="Phosphorylase Kinase, domain 1"/>
    <property type="match status" value="1"/>
</dbReference>
<evidence type="ECO:0000256" key="2">
    <source>
        <dbReference type="ARBA" id="ARBA00022679"/>
    </source>
</evidence>
<dbReference type="STRING" id="86259.A0A4Z1NNW2"/>
<feature type="compositionally biased region" description="Basic and acidic residues" evidence="7">
    <location>
        <begin position="137"/>
        <end position="146"/>
    </location>
</feature>
<dbReference type="GO" id="GO:0004712">
    <property type="term" value="F:protein serine/threonine/tyrosine kinase activity"/>
    <property type="evidence" value="ECO:0007669"/>
    <property type="project" value="TreeGrafter"/>
</dbReference>
<evidence type="ECO:0000256" key="1">
    <source>
        <dbReference type="ARBA" id="ARBA00022527"/>
    </source>
</evidence>
<evidence type="ECO:0000256" key="3">
    <source>
        <dbReference type="ARBA" id="ARBA00022741"/>
    </source>
</evidence>
<comment type="caution">
    <text evidence="9">The sequence shown here is derived from an EMBL/GenBank/DDBJ whole genome shotgun (WGS) entry which is preliminary data.</text>
</comment>
<dbReference type="SMART" id="SM00220">
    <property type="entry name" value="S_TKc"/>
    <property type="match status" value="1"/>
</dbReference>
<keyword evidence="4 9" id="KW-0418">Kinase</keyword>
<organism evidence="9 10">
    <name type="scientific">Venturia nashicola</name>
    <dbReference type="NCBI Taxonomy" id="86259"/>
    <lineage>
        <taxon>Eukaryota</taxon>
        <taxon>Fungi</taxon>
        <taxon>Dikarya</taxon>
        <taxon>Ascomycota</taxon>
        <taxon>Pezizomycotina</taxon>
        <taxon>Dothideomycetes</taxon>
        <taxon>Pleosporomycetidae</taxon>
        <taxon>Venturiales</taxon>
        <taxon>Venturiaceae</taxon>
        <taxon>Venturia</taxon>
    </lineage>
</organism>
<dbReference type="SUPFAM" id="SSF56112">
    <property type="entry name" value="Protein kinase-like (PK-like)"/>
    <property type="match status" value="1"/>
</dbReference>
<feature type="domain" description="Protein kinase" evidence="8">
    <location>
        <begin position="266"/>
        <end position="571"/>
    </location>
</feature>
<dbReference type="PANTHER" id="PTHR22974">
    <property type="entry name" value="MIXED LINEAGE PROTEIN KINASE"/>
    <property type="match status" value="1"/>
</dbReference>
<dbReference type="PROSITE" id="PS00108">
    <property type="entry name" value="PROTEIN_KINASE_ST"/>
    <property type="match status" value="1"/>
</dbReference>
<evidence type="ECO:0000256" key="4">
    <source>
        <dbReference type="ARBA" id="ARBA00022777"/>
    </source>
</evidence>
<dbReference type="GO" id="GO:0005524">
    <property type="term" value="F:ATP binding"/>
    <property type="evidence" value="ECO:0007669"/>
    <property type="project" value="UniProtKB-UniRule"/>
</dbReference>
<dbReference type="InterPro" id="IPR008271">
    <property type="entry name" value="Ser/Thr_kinase_AS"/>
</dbReference>
<evidence type="ECO:0000259" key="8">
    <source>
        <dbReference type="PROSITE" id="PS50011"/>
    </source>
</evidence>
<keyword evidence="10" id="KW-1185">Reference proteome</keyword>
<protein>
    <submittedName>
        <fullName evidence="9">Kinase-like protein</fullName>
    </submittedName>
</protein>
<dbReference type="Gene3D" id="1.10.510.10">
    <property type="entry name" value="Transferase(Phosphotransferase) domain 1"/>
    <property type="match status" value="1"/>
</dbReference>
<dbReference type="GO" id="GO:0033316">
    <property type="term" value="P:meiotic spindle assembly checkpoint signaling"/>
    <property type="evidence" value="ECO:0007669"/>
    <property type="project" value="TreeGrafter"/>
</dbReference>
<dbReference type="InterPro" id="IPR000719">
    <property type="entry name" value="Prot_kinase_dom"/>
</dbReference>
<feature type="region of interest" description="Disordered" evidence="7">
    <location>
        <begin position="1"/>
        <end position="22"/>
    </location>
</feature>
<accession>A0A4Z1NNW2</accession>
<dbReference type="GO" id="GO:0034501">
    <property type="term" value="P:protein localization to kinetochore"/>
    <property type="evidence" value="ECO:0007669"/>
    <property type="project" value="TreeGrafter"/>
</dbReference>
<sequence length="628" mass="68902">MAALSPTPLHAYGNGSRLVRHAPTRPTLVRRDSPLSALAHSQGFSSGALPLRSMGVGEDSDDDIQPPPVLSALGRSVLESHGESPRKAMRPAKLRISRNNSPSNTPAKQDSTTPAPSLRFKRTGLQGAPVRRPRRTPQSEDHELQHSHSHYNEAPASQDQENVPVSSIQRPEPGSYIKIDPGSTIKPVDSIKKPMAAPERMPVHREQPAPPRDVLAPKSSNTPHRQAPPPPPKMSVLDTATAAAGAATTKTKKRRVMFPINGKNYTQVGGRLGKGGSSDVYQVMAENSKMFALKRVKLNDADESAIMGYKGEIDLLKKLKDEDRVVKLFDYHVDNEKQCLYVLMEMGESDLSRVLRLKHDPDQSTGRGPPTTGILDVPFTRYYWQEMLACVAAVHAHDIVHSDLKPANFLLVQGQLKLIDFGIANAIDIENTVNVHRDSHVGTPNYMSPESLQDSSATQASMQQPSDASNSNIQVSMGKLMKLGKPSDVWSLGCILYQMVYGRPPFGHIANAIHRVMAIINPNVAIQYPATGVGGAKVPAEIKKTLRSCLQRNPAARPTIQKLMSESDSFMHPESCPDLRIPEDLLGQIIANVAKRFASKDKPPPTEEEIKGWAPSFYNKIRDFEDKD</sequence>
<feature type="binding site" evidence="6">
    <location>
        <position position="294"/>
    </location>
    <ligand>
        <name>ATP</name>
        <dbReference type="ChEBI" id="CHEBI:30616"/>
    </ligand>
</feature>
<dbReference type="PROSITE" id="PS50011">
    <property type="entry name" value="PROTEIN_KINASE_DOM"/>
    <property type="match status" value="1"/>
</dbReference>
<evidence type="ECO:0000313" key="9">
    <source>
        <dbReference type="EMBL" id="TID16388.1"/>
    </source>
</evidence>
<feature type="compositionally biased region" description="Low complexity" evidence="7">
    <location>
        <begin position="239"/>
        <end position="249"/>
    </location>
</feature>
<dbReference type="EMBL" id="SNSC02000018">
    <property type="protein sequence ID" value="TID16388.1"/>
    <property type="molecule type" value="Genomic_DNA"/>
</dbReference>
<dbReference type="Pfam" id="PF00069">
    <property type="entry name" value="Pkinase"/>
    <property type="match status" value="2"/>
</dbReference>
<dbReference type="InterPro" id="IPR011009">
    <property type="entry name" value="Kinase-like_dom_sf"/>
</dbReference>
<dbReference type="PROSITE" id="PS00107">
    <property type="entry name" value="PROTEIN_KINASE_ATP"/>
    <property type="match status" value="1"/>
</dbReference>
<feature type="compositionally biased region" description="Basic residues" evidence="7">
    <location>
        <begin position="87"/>
        <end position="96"/>
    </location>
</feature>
<evidence type="ECO:0000256" key="6">
    <source>
        <dbReference type="PROSITE-ProRule" id="PRU10141"/>
    </source>
</evidence>
<proteinExistence type="predicted"/>
<feature type="compositionally biased region" description="Polar residues" evidence="7">
    <location>
        <begin position="445"/>
        <end position="470"/>
    </location>
</feature>
<evidence type="ECO:0000256" key="7">
    <source>
        <dbReference type="SAM" id="MobiDB-lite"/>
    </source>
</evidence>
<keyword evidence="2" id="KW-0808">Transferase</keyword>